<proteinExistence type="predicted"/>
<reference evidence="2 3" key="1">
    <citation type="submission" date="2024-09" db="EMBL/GenBank/DDBJ databases">
        <title>Rethinking Asexuality: The Enigmatic Case of Functional Sexual Genes in Lepraria (Stereocaulaceae).</title>
        <authorList>
            <person name="Doellman M."/>
            <person name="Sun Y."/>
            <person name="Barcenas-Pena A."/>
            <person name="Lumbsch H.T."/>
            <person name="Grewe F."/>
        </authorList>
    </citation>
    <scope>NUCLEOTIDE SEQUENCE [LARGE SCALE GENOMIC DNA]</scope>
    <source>
        <strain evidence="2 3">Grewe 0041</strain>
    </source>
</reference>
<evidence type="ECO:0000313" key="2">
    <source>
        <dbReference type="EMBL" id="KAL2045931.1"/>
    </source>
</evidence>
<organism evidence="2 3">
    <name type="scientific">Lepraria finkii</name>
    <dbReference type="NCBI Taxonomy" id="1340010"/>
    <lineage>
        <taxon>Eukaryota</taxon>
        <taxon>Fungi</taxon>
        <taxon>Dikarya</taxon>
        <taxon>Ascomycota</taxon>
        <taxon>Pezizomycotina</taxon>
        <taxon>Lecanoromycetes</taxon>
        <taxon>OSLEUM clade</taxon>
        <taxon>Lecanoromycetidae</taxon>
        <taxon>Lecanorales</taxon>
        <taxon>Lecanorineae</taxon>
        <taxon>Stereocaulaceae</taxon>
        <taxon>Lepraria</taxon>
    </lineage>
</organism>
<keyword evidence="1" id="KW-0812">Transmembrane</keyword>
<keyword evidence="3" id="KW-1185">Reference proteome</keyword>
<feature type="transmembrane region" description="Helical" evidence="1">
    <location>
        <begin position="56"/>
        <end position="74"/>
    </location>
</feature>
<gene>
    <name evidence="2" type="ORF">ABVK25_011927</name>
</gene>
<dbReference type="Proteomes" id="UP001590951">
    <property type="component" value="Unassembled WGS sequence"/>
</dbReference>
<evidence type="ECO:0000313" key="3">
    <source>
        <dbReference type="Proteomes" id="UP001590951"/>
    </source>
</evidence>
<sequence length="136" mass="15351">MTRKLGCFYFPYQELNIKRRGTCLRCLPTKLAIFGRDASCLVVAATQKLAGAREKFYVICYTQLLAFILTPIAVAALPPPPPRRQLHFLWLITFYAELFKSLFRTPPSNTAMPSALSYKTLLYAASSPSFQNPLIL</sequence>
<keyword evidence="1" id="KW-1133">Transmembrane helix</keyword>
<accession>A0ABR4AM91</accession>
<name>A0ABR4AM91_9LECA</name>
<protein>
    <submittedName>
        <fullName evidence="2">Uncharacterized protein</fullName>
    </submittedName>
</protein>
<evidence type="ECO:0000256" key="1">
    <source>
        <dbReference type="SAM" id="Phobius"/>
    </source>
</evidence>
<keyword evidence="1" id="KW-0472">Membrane</keyword>
<comment type="caution">
    <text evidence="2">The sequence shown here is derived from an EMBL/GenBank/DDBJ whole genome shotgun (WGS) entry which is preliminary data.</text>
</comment>
<dbReference type="EMBL" id="JBHFEH010000129">
    <property type="protein sequence ID" value="KAL2045931.1"/>
    <property type="molecule type" value="Genomic_DNA"/>
</dbReference>